<gene>
    <name evidence="2" type="ORF">TGP89_224000</name>
</gene>
<feature type="region of interest" description="Disordered" evidence="1">
    <location>
        <begin position="291"/>
        <end position="313"/>
    </location>
</feature>
<feature type="compositionally biased region" description="Polar residues" evidence="1">
    <location>
        <begin position="509"/>
        <end position="520"/>
    </location>
</feature>
<feature type="region of interest" description="Disordered" evidence="1">
    <location>
        <begin position="480"/>
        <end position="526"/>
    </location>
</feature>
<feature type="region of interest" description="Disordered" evidence="1">
    <location>
        <begin position="1"/>
        <end position="54"/>
    </location>
</feature>
<feature type="compositionally biased region" description="Basic and acidic residues" evidence="1">
    <location>
        <begin position="85"/>
        <end position="100"/>
    </location>
</feature>
<feature type="region of interest" description="Disordered" evidence="1">
    <location>
        <begin position="413"/>
        <end position="438"/>
    </location>
</feature>
<feature type="compositionally biased region" description="Low complexity" evidence="1">
    <location>
        <begin position="71"/>
        <end position="84"/>
    </location>
</feature>
<comment type="caution">
    <text evidence="2">The sequence shown here is derived from an EMBL/GenBank/DDBJ whole genome shotgun (WGS) entry which is preliminary data.</text>
</comment>
<feature type="compositionally biased region" description="Low complexity" evidence="1">
    <location>
        <begin position="292"/>
        <end position="307"/>
    </location>
</feature>
<feature type="compositionally biased region" description="Basic and acidic residues" evidence="1">
    <location>
        <begin position="413"/>
        <end position="423"/>
    </location>
</feature>
<dbReference type="OrthoDB" id="330934at2759"/>
<dbReference type="Proteomes" id="UP000028828">
    <property type="component" value="Unassembled WGS sequence"/>
</dbReference>
<proteinExistence type="predicted"/>
<name>A0A086JGV7_TOXGO</name>
<dbReference type="EMBL" id="AEYI02001963">
    <property type="protein sequence ID" value="KFG31375.1"/>
    <property type="molecule type" value="Genomic_DNA"/>
</dbReference>
<feature type="region of interest" description="Disordered" evidence="1">
    <location>
        <begin position="68"/>
        <end position="102"/>
    </location>
</feature>
<sequence>MPSTSDEDGGGSGTTNGAEEDSRYRQRFSFSTLNDESRASSSQSAASFATAAPLSLSASAPRGLSIRWRSSTDSSNSYSSATNATEERGRSHGESEEVRRQRAAIRSFRQRVASVVQDMEGLQIQADRQAQHQIDADIEQALRGSLRGISRKWHRRVLQACEDLVPAQWAIEDKDSLIKQMRNRKPPALRDAEWDEESVDEAEYWRGPSAEEVFGEDRIIETRTPYELLAVYTRRTWATSVPSAFVRSHKAAEKSRWRWDSCEGFFSGTALVRKTLPTQAVLRSSVERDLAADGSGSGEASAESRASQVSVHPHGAGHGYESAIVDGTEFDSDVRIVGQCAQACLGCRPRPSPFPLAALHAQPPVGYGRAPVEDENVRIPSRLEDFLFMAHVPIKRPPWDSRKTPLLSTLEVKRPKPKQHEGPEVEGENMPGAERQRGGTMFFSGVSEDFDMLPRTGAFESCGNLLARDSVYHRTDMETLRQKEDDSPHVDKSASANEQSHKEAPSSPDAASQRYSSDSLDSFEDGWDDESLQAQYRQMAEQGLWIEPDAIGGDYPEGWEEAEYPEGSPYGEDADGEVPSSGAGPGDFWVARKFREVCDRLVPEVQELCRIPQKLRDSVSAVKHETENCIFDQADVQVLEYWHLQRDAGKPVWVYEGLQWDFPKKQVPMDVPPAAVKVVVPPEPDKTGPKQYFEKSMLYLPQAKARDFSKAVSSSSLGDWFSYFGPRTGGEGPDIKGLVL</sequence>
<evidence type="ECO:0000313" key="3">
    <source>
        <dbReference type="Proteomes" id="UP000028828"/>
    </source>
</evidence>
<reference evidence="2 3" key="1">
    <citation type="submission" date="2014-03" db="EMBL/GenBank/DDBJ databases">
        <authorList>
            <person name="Sibley D."/>
            <person name="Venepally P."/>
            <person name="Karamycheva S."/>
            <person name="Hadjithomas M."/>
            <person name="Khan A."/>
            <person name="Brunk B."/>
            <person name="Roos D."/>
            <person name="Caler E."/>
            <person name="Lorenzi H."/>
        </authorList>
    </citation>
    <scope>NUCLEOTIDE SEQUENCE [LARGE SCALE GENOMIC DNA]</scope>
    <source>
        <strain evidence="3">p89</strain>
    </source>
</reference>
<dbReference type="VEuPathDB" id="ToxoDB:TGP89_224000"/>
<feature type="compositionally biased region" description="Basic and acidic residues" evidence="1">
    <location>
        <begin position="480"/>
        <end position="492"/>
    </location>
</feature>
<organism evidence="2 3">
    <name type="scientific">Toxoplasma gondii p89</name>
    <dbReference type="NCBI Taxonomy" id="943119"/>
    <lineage>
        <taxon>Eukaryota</taxon>
        <taxon>Sar</taxon>
        <taxon>Alveolata</taxon>
        <taxon>Apicomplexa</taxon>
        <taxon>Conoidasida</taxon>
        <taxon>Coccidia</taxon>
        <taxon>Eucoccidiorida</taxon>
        <taxon>Eimeriorina</taxon>
        <taxon>Sarcocystidae</taxon>
        <taxon>Toxoplasma</taxon>
    </lineage>
</organism>
<accession>A0A086JGV7</accession>
<feature type="compositionally biased region" description="Low complexity" evidence="1">
    <location>
        <begin position="39"/>
        <end position="54"/>
    </location>
</feature>
<evidence type="ECO:0000256" key="1">
    <source>
        <dbReference type="SAM" id="MobiDB-lite"/>
    </source>
</evidence>
<evidence type="ECO:0000313" key="2">
    <source>
        <dbReference type="EMBL" id="KFG31375.1"/>
    </source>
</evidence>
<protein>
    <submittedName>
        <fullName evidence="2">Uncharacterized protein</fullName>
    </submittedName>
</protein>
<dbReference type="AlphaFoldDB" id="A0A086JGV7"/>